<keyword evidence="3" id="KW-1185">Reference proteome</keyword>
<dbReference type="EMBL" id="JASAOG010000006">
    <property type="protein sequence ID" value="KAK0067881.1"/>
    <property type="molecule type" value="Genomic_DNA"/>
</dbReference>
<keyword evidence="1" id="KW-0472">Membrane</keyword>
<comment type="caution">
    <text evidence="2">The sequence shown here is derived from an EMBL/GenBank/DDBJ whole genome shotgun (WGS) entry which is preliminary data.</text>
</comment>
<evidence type="ECO:0000313" key="2">
    <source>
        <dbReference type="EMBL" id="KAK0067881.1"/>
    </source>
</evidence>
<evidence type="ECO:0000256" key="1">
    <source>
        <dbReference type="SAM" id="Phobius"/>
    </source>
</evidence>
<reference evidence="2" key="1">
    <citation type="journal article" date="2023" name="PLoS Negl. Trop. Dis.">
        <title>A genome sequence for Biomphalaria pfeifferi, the major vector snail for the human-infecting parasite Schistosoma mansoni.</title>
        <authorList>
            <person name="Bu L."/>
            <person name="Lu L."/>
            <person name="Laidemitt M.R."/>
            <person name="Zhang S.M."/>
            <person name="Mutuku M."/>
            <person name="Mkoji G."/>
            <person name="Steinauer M."/>
            <person name="Loker E.S."/>
        </authorList>
    </citation>
    <scope>NUCLEOTIDE SEQUENCE</scope>
    <source>
        <strain evidence="2">KasaAsao</strain>
    </source>
</reference>
<dbReference type="AlphaFoldDB" id="A0AAD8FLI4"/>
<organism evidence="2 3">
    <name type="scientific">Biomphalaria pfeifferi</name>
    <name type="common">Bloodfluke planorb</name>
    <name type="synonym">Freshwater snail</name>
    <dbReference type="NCBI Taxonomy" id="112525"/>
    <lineage>
        <taxon>Eukaryota</taxon>
        <taxon>Metazoa</taxon>
        <taxon>Spiralia</taxon>
        <taxon>Lophotrochozoa</taxon>
        <taxon>Mollusca</taxon>
        <taxon>Gastropoda</taxon>
        <taxon>Heterobranchia</taxon>
        <taxon>Euthyneura</taxon>
        <taxon>Panpulmonata</taxon>
        <taxon>Hygrophila</taxon>
        <taxon>Lymnaeoidea</taxon>
        <taxon>Planorbidae</taxon>
        <taxon>Biomphalaria</taxon>
    </lineage>
</organism>
<accession>A0AAD8FLI4</accession>
<proteinExistence type="predicted"/>
<protein>
    <submittedName>
        <fullName evidence="2">Uncharacterized protein</fullName>
    </submittedName>
</protein>
<evidence type="ECO:0000313" key="3">
    <source>
        <dbReference type="Proteomes" id="UP001233172"/>
    </source>
</evidence>
<reference evidence="2" key="2">
    <citation type="submission" date="2023-04" db="EMBL/GenBank/DDBJ databases">
        <authorList>
            <person name="Bu L."/>
            <person name="Lu L."/>
            <person name="Laidemitt M.R."/>
            <person name="Zhang S.M."/>
            <person name="Mutuku M."/>
            <person name="Mkoji G."/>
            <person name="Steinauer M."/>
            <person name="Loker E.S."/>
        </authorList>
    </citation>
    <scope>NUCLEOTIDE SEQUENCE</scope>
    <source>
        <strain evidence="2">KasaAsao</strain>
        <tissue evidence="2">Whole Snail</tissue>
    </source>
</reference>
<sequence>MLINLIYFGIEHFDDSQQVLEVLGYNIHVTSIKIGFHSSLFGCIVAFCVAIMFN</sequence>
<name>A0AAD8FLI4_BIOPF</name>
<keyword evidence="1" id="KW-0812">Transmembrane</keyword>
<feature type="non-terminal residue" evidence="2">
    <location>
        <position position="54"/>
    </location>
</feature>
<dbReference type="Proteomes" id="UP001233172">
    <property type="component" value="Unassembled WGS sequence"/>
</dbReference>
<keyword evidence="1" id="KW-1133">Transmembrane helix</keyword>
<feature type="transmembrane region" description="Helical" evidence="1">
    <location>
        <begin position="34"/>
        <end position="53"/>
    </location>
</feature>
<gene>
    <name evidence="2" type="ORF">Bpfe_002722</name>
</gene>